<sequence length="154" mass="17702">MAFFGITNLGYQNPIGDKMLVNPRRPASSHNEIGSCNWTKPSGQSPVPVHRGDTECMDNCANSYTQPPPFSTDIHRGSQQRYKEMLKRAQTPRSPNQLYSMPITESQQCGWWITSGGLKTQECWTQVKRFPRRNSEMTKFVEEMSMTDREFSLF</sequence>
<name>A0ACC2HJX1_DALPE</name>
<protein>
    <submittedName>
        <fullName evidence="1">Uncharacterized protein</fullName>
    </submittedName>
</protein>
<gene>
    <name evidence="1" type="ORF">DPEC_G00005600</name>
</gene>
<dbReference type="Proteomes" id="UP001157502">
    <property type="component" value="Chromosome 1"/>
</dbReference>
<evidence type="ECO:0000313" key="2">
    <source>
        <dbReference type="Proteomes" id="UP001157502"/>
    </source>
</evidence>
<proteinExistence type="predicted"/>
<organism evidence="1 2">
    <name type="scientific">Dallia pectoralis</name>
    <name type="common">Alaska blackfish</name>
    <dbReference type="NCBI Taxonomy" id="75939"/>
    <lineage>
        <taxon>Eukaryota</taxon>
        <taxon>Metazoa</taxon>
        <taxon>Chordata</taxon>
        <taxon>Craniata</taxon>
        <taxon>Vertebrata</taxon>
        <taxon>Euteleostomi</taxon>
        <taxon>Actinopterygii</taxon>
        <taxon>Neopterygii</taxon>
        <taxon>Teleostei</taxon>
        <taxon>Protacanthopterygii</taxon>
        <taxon>Esociformes</taxon>
        <taxon>Umbridae</taxon>
        <taxon>Dallia</taxon>
    </lineage>
</organism>
<comment type="caution">
    <text evidence="1">The sequence shown here is derived from an EMBL/GenBank/DDBJ whole genome shotgun (WGS) entry which is preliminary data.</text>
</comment>
<dbReference type="EMBL" id="CM055728">
    <property type="protein sequence ID" value="KAJ8016284.1"/>
    <property type="molecule type" value="Genomic_DNA"/>
</dbReference>
<evidence type="ECO:0000313" key="1">
    <source>
        <dbReference type="EMBL" id="KAJ8016284.1"/>
    </source>
</evidence>
<accession>A0ACC2HJX1</accession>
<keyword evidence="2" id="KW-1185">Reference proteome</keyword>
<reference evidence="1" key="1">
    <citation type="submission" date="2021-05" db="EMBL/GenBank/DDBJ databases">
        <authorList>
            <person name="Pan Q."/>
            <person name="Jouanno E."/>
            <person name="Zahm M."/>
            <person name="Klopp C."/>
            <person name="Cabau C."/>
            <person name="Louis A."/>
            <person name="Berthelot C."/>
            <person name="Parey E."/>
            <person name="Roest Crollius H."/>
            <person name="Montfort J."/>
            <person name="Robinson-Rechavi M."/>
            <person name="Bouchez O."/>
            <person name="Lampietro C."/>
            <person name="Lopez Roques C."/>
            <person name="Donnadieu C."/>
            <person name="Postlethwait J."/>
            <person name="Bobe J."/>
            <person name="Dillon D."/>
            <person name="Chandos A."/>
            <person name="von Hippel F."/>
            <person name="Guiguen Y."/>
        </authorList>
    </citation>
    <scope>NUCLEOTIDE SEQUENCE</scope>
    <source>
        <strain evidence="1">YG-Jan2019</strain>
    </source>
</reference>